<dbReference type="InterPro" id="IPR002560">
    <property type="entry name" value="Transposase_DDE"/>
</dbReference>
<evidence type="ECO:0000259" key="3">
    <source>
        <dbReference type="Pfam" id="PF14690"/>
    </source>
</evidence>
<evidence type="ECO:0000313" key="4">
    <source>
        <dbReference type="EMBL" id="MFC4130592.1"/>
    </source>
</evidence>
<name>A0ABV8LI41_9ACTN</name>
<feature type="domain" description="Transposase IS204/IS1001/IS1096/IS1165 zinc-finger" evidence="3">
    <location>
        <begin position="11"/>
        <end position="55"/>
    </location>
</feature>
<dbReference type="InterPro" id="IPR047951">
    <property type="entry name" value="Transpos_ISL3"/>
</dbReference>
<dbReference type="EMBL" id="JBHSAY010000005">
    <property type="protein sequence ID" value="MFC4130592.1"/>
    <property type="molecule type" value="Genomic_DNA"/>
</dbReference>
<dbReference type="Pfam" id="PF14690">
    <property type="entry name" value="Zn_ribbon_ISL3"/>
    <property type="match status" value="1"/>
</dbReference>
<sequence>MRIRARAWTPTAACPGCGYSSRRGHGRYRRDVAELTTGGRQVVVQLTVRLFVCQQADCPVRRFAEQISGLTDRCARRCPPLRDVLEQIGLALAGRAAARLCRQLNLHVSRSSMLRLVRALPDPAAVAVTTLGVDDFALRRGRVYGTILIDMATHRPIDLLPDRQAATLAAWLAEHPEVQVVCRDRAGVYAEAVHAAAPTAIEVADRWHLWRNLGDHLEKTVARHHACLAEDPTQPDRDESRQPAVEAARSGGESHRALSSGTDRTTPRAR</sequence>
<keyword evidence="5" id="KW-1185">Reference proteome</keyword>
<dbReference type="PANTHER" id="PTHR33498">
    <property type="entry name" value="TRANSPOSASE FOR INSERTION SEQUENCE ELEMENT IS1557"/>
    <property type="match status" value="1"/>
</dbReference>
<protein>
    <submittedName>
        <fullName evidence="4">ISL3 family transposase</fullName>
    </submittedName>
</protein>
<evidence type="ECO:0000313" key="5">
    <source>
        <dbReference type="Proteomes" id="UP001595816"/>
    </source>
</evidence>
<feature type="domain" description="Transposase IS204/IS1001/IS1096/IS1165 DDE" evidence="2">
    <location>
        <begin position="131"/>
        <end position="230"/>
    </location>
</feature>
<accession>A0ABV8LI41</accession>
<feature type="region of interest" description="Disordered" evidence="1">
    <location>
        <begin position="229"/>
        <end position="270"/>
    </location>
</feature>
<evidence type="ECO:0000256" key="1">
    <source>
        <dbReference type="SAM" id="MobiDB-lite"/>
    </source>
</evidence>
<organism evidence="4 5">
    <name type="scientific">Hamadaea flava</name>
    <dbReference type="NCBI Taxonomy" id="1742688"/>
    <lineage>
        <taxon>Bacteria</taxon>
        <taxon>Bacillati</taxon>
        <taxon>Actinomycetota</taxon>
        <taxon>Actinomycetes</taxon>
        <taxon>Micromonosporales</taxon>
        <taxon>Micromonosporaceae</taxon>
        <taxon>Hamadaea</taxon>
    </lineage>
</organism>
<dbReference type="InterPro" id="IPR029261">
    <property type="entry name" value="Transposase_Znf"/>
</dbReference>
<gene>
    <name evidence="4" type="ORF">ACFOZ4_08240</name>
</gene>
<dbReference type="PANTHER" id="PTHR33498:SF1">
    <property type="entry name" value="TRANSPOSASE FOR INSERTION SEQUENCE ELEMENT IS1557"/>
    <property type="match status" value="1"/>
</dbReference>
<proteinExistence type="predicted"/>
<evidence type="ECO:0000259" key="2">
    <source>
        <dbReference type="Pfam" id="PF01610"/>
    </source>
</evidence>
<dbReference type="Proteomes" id="UP001595816">
    <property type="component" value="Unassembled WGS sequence"/>
</dbReference>
<dbReference type="NCBIfam" id="NF033550">
    <property type="entry name" value="transpos_ISL3"/>
    <property type="match status" value="1"/>
</dbReference>
<comment type="caution">
    <text evidence="4">The sequence shown here is derived from an EMBL/GenBank/DDBJ whole genome shotgun (WGS) entry which is preliminary data.</text>
</comment>
<reference evidence="5" key="1">
    <citation type="journal article" date="2019" name="Int. J. Syst. Evol. Microbiol.">
        <title>The Global Catalogue of Microorganisms (GCM) 10K type strain sequencing project: providing services to taxonomists for standard genome sequencing and annotation.</title>
        <authorList>
            <consortium name="The Broad Institute Genomics Platform"/>
            <consortium name="The Broad Institute Genome Sequencing Center for Infectious Disease"/>
            <person name="Wu L."/>
            <person name="Ma J."/>
        </authorList>
    </citation>
    <scope>NUCLEOTIDE SEQUENCE [LARGE SCALE GENOMIC DNA]</scope>
    <source>
        <strain evidence="5">CGMCC 4.7289</strain>
    </source>
</reference>
<dbReference type="Pfam" id="PF01610">
    <property type="entry name" value="DDE_Tnp_ISL3"/>
    <property type="match status" value="1"/>
</dbReference>